<comment type="caution">
    <text evidence="7">The sequence shown here is derived from an EMBL/GenBank/DDBJ whole genome shotgun (WGS) entry which is preliminary data.</text>
</comment>
<dbReference type="RefSeq" id="WP_219878273.1">
    <property type="nucleotide sequence ID" value="NZ_JAHYXK010000014.1"/>
</dbReference>
<keyword evidence="8" id="KW-1185">Reference proteome</keyword>
<dbReference type="PANTHER" id="PTHR43304">
    <property type="entry name" value="PHYTOCHROME-LIKE PROTEIN CPH1"/>
    <property type="match status" value="1"/>
</dbReference>
<dbReference type="InterPro" id="IPR003594">
    <property type="entry name" value="HATPase_dom"/>
</dbReference>
<accession>A0ABS7CX53</accession>
<evidence type="ECO:0000313" key="7">
    <source>
        <dbReference type="EMBL" id="MBW7468398.1"/>
    </source>
</evidence>
<evidence type="ECO:0000256" key="2">
    <source>
        <dbReference type="ARBA" id="ARBA00012438"/>
    </source>
</evidence>
<dbReference type="SUPFAM" id="SSF47384">
    <property type="entry name" value="Homodimeric domain of signal transducing histidine kinase"/>
    <property type="match status" value="1"/>
</dbReference>
<evidence type="ECO:0000256" key="3">
    <source>
        <dbReference type="ARBA" id="ARBA00022553"/>
    </source>
</evidence>
<dbReference type="SMART" id="SM00387">
    <property type="entry name" value="HATPase_c"/>
    <property type="match status" value="1"/>
</dbReference>
<dbReference type="SUPFAM" id="SSF55785">
    <property type="entry name" value="PYP-like sensor domain (PAS domain)"/>
    <property type="match status" value="1"/>
</dbReference>
<dbReference type="Gene3D" id="1.10.287.130">
    <property type="match status" value="1"/>
</dbReference>
<dbReference type="InterPro" id="IPR052162">
    <property type="entry name" value="Sensor_kinase/Photoreceptor"/>
</dbReference>
<dbReference type="InterPro" id="IPR004358">
    <property type="entry name" value="Sig_transdc_His_kin-like_C"/>
</dbReference>
<evidence type="ECO:0000313" key="8">
    <source>
        <dbReference type="Proteomes" id="UP000813018"/>
    </source>
</evidence>
<reference evidence="7 8" key="1">
    <citation type="journal article" date="2016" name="Int. J. Syst. Evol. Microbiol.">
        <title>Pontibacter aydingkolensis sp. nov., isolated from soil of a salt lake.</title>
        <authorList>
            <person name="Osman G."/>
            <person name="Zhang T."/>
            <person name="Lou K."/>
            <person name="Gao Y."/>
            <person name="Chang W."/>
            <person name="Lin Q."/>
            <person name="Yang H.M."/>
            <person name="Huo X.D."/>
            <person name="Wang N."/>
        </authorList>
    </citation>
    <scope>NUCLEOTIDE SEQUENCE [LARGE SCALE GENOMIC DNA]</scope>
    <source>
        <strain evidence="7 8">KACC 19255</strain>
    </source>
</reference>
<dbReference type="NCBIfam" id="TIGR00229">
    <property type="entry name" value="sensory_box"/>
    <property type="match status" value="1"/>
</dbReference>
<name>A0ABS7CX53_9BACT</name>
<dbReference type="Gene3D" id="3.30.450.20">
    <property type="entry name" value="PAS domain"/>
    <property type="match status" value="1"/>
</dbReference>
<dbReference type="Proteomes" id="UP000813018">
    <property type="component" value="Unassembled WGS sequence"/>
</dbReference>
<dbReference type="InterPro" id="IPR005467">
    <property type="entry name" value="His_kinase_dom"/>
</dbReference>
<evidence type="ECO:0000256" key="1">
    <source>
        <dbReference type="ARBA" id="ARBA00000085"/>
    </source>
</evidence>
<dbReference type="PRINTS" id="PR00344">
    <property type="entry name" value="BCTRLSENSOR"/>
</dbReference>
<dbReference type="PROSITE" id="PS50109">
    <property type="entry name" value="HIS_KIN"/>
    <property type="match status" value="1"/>
</dbReference>
<evidence type="ECO:0000256" key="5">
    <source>
        <dbReference type="ARBA" id="ARBA00022777"/>
    </source>
</evidence>
<dbReference type="EC" id="2.7.13.3" evidence="2"/>
<dbReference type="EMBL" id="JAHYXK010000014">
    <property type="protein sequence ID" value="MBW7468398.1"/>
    <property type="molecule type" value="Genomic_DNA"/>
</dbReference>
<dbReference type="SMART" id="SM00388">
    <property type="entry name" value="HisKA"/>
    <property type="match status" value="1"/>
</dbReference>
<dbReference type="PANTHER" id="PTHR43304:SF1">
    <property type="entry name" value="PAC DOMAIN-CONTAINING PROTEIN"/>
    <property type="match status" value="1"/>
</dbReference>
<comment type="catalytic activity">
    <reaction evidence="1">
        <text>ATP + protein L-histidine = ADP + protein N-phospho-L-histidine.</text>
        <dbReference type="EC" id="2.7.13.3"/>
    </reaction>
</comment>
<dbReference type="InterPro" id="IPR036097">
    <property type="entry name" value="HisK_dim/P_sf"/>
</dbReference>
<evidence type="ECO:0000256" key="4">
    <source>
        <dbReference type="ARBA" id="ARBA00022679"/>
    </source>
</evidence>
<dbReference type="InterPro" id="IPR003661">
    <property type="entry name" value="HisK_dim/P_dom"/>
</dbReference>
<protein>
    <recommendedName>
        <fullName evidence="2">histidine kinase</fullName>
        <ecNumber evidence="2">2.7.13.3</ecNumber>
    </recommendedName>
</protein>
<gene>
    <name evidence="7" type="ORF">K0O23_15080</name>
</gene>
<dbReference type="GO" id="GO:0016301">
    <property type="term" value="F:kinase activity"/>
    <property type="evidence" value="ECO:0007669"/>
    <property type="project" value="UniProtKB-KW"/>
</dbReference>
<organism evidence="7 8">
    <name type="scientific">Pontibacter aydingkolensis</name>
    <dbReference type="NCBI Taxonomy" id="1911536"/>
    <lineage>
        <taxon>Bacteria</taxon>
        <taxon>Pseudomonadati</taxon>
        <taxon>Bacteroidota</taxon>
        <taxon>Cytophagia</taxon>
        <taxon>Cytophagales</taxon>
        <taxon>Hymenobacteraceae</taxon>
        <taxon>Pontibacter</taxon>
    </lineage>
</organism>
<evidence type="ECO:0000259" key="6">
    <source>
        <dbReference type="PROSITE" id="PS50109"/>
    </source>
</evidence>
<dbReference type="Pfam" id="PF00512">
    <property type="entry name" value="HisKA"/>
    <property type="match status" value="1"/>
</dbReference>
<dbReference type="SUPFAM" id="SSF55874">
    <property type="entry name" value="ATPase domain of HSP90 chaperone/DNA topoisomerase II/histidine kinase"/>
    <property type="match status" value="1"/>
</dbReference>
<dbReference type="Gene3D" id="3.30.565.10">
    <property type="entry name" value="Histidine kinase-like ATPase, C-terminal domain"/>
    <property type="match status" value="1"/>
</dbReference>
<dbReference type="CDD" id="cd00082">
    <property type="entry name" value="HisKA"/>
    <property type="match status" value="1"/>
</dbReference>
<dbReference type="InterPro" id="IPR036890">
    <property type="entry name" value="HATPase_C_sf"/>
</dbReference>
<keyword evidence="3" id="KW-0597">Phosphoprotein</keyword>
<proteinExistence type="predicted"/>
<keyword evidence="5 7" id="KW-0418">Kinase</keyword>
<sequence>MSTVLHIGLHQKALLELKSHIQDQDVMFKEVPGEAFREVCKTLQKFDVLLVGENVEHQIQLAQEAYSHDKTISVLLFNDSSNHEKMKQALRFSPFIGPTVQCVSSEAPQRIAPIVEDALQRTKQRRSFTKLKNNALSGQHFAPNVLERVRTDFTSKVLEEAPIGAVLLSDSGIVFSMNNYALGLFGKMEKEVLGTPLAGHFPEKMQDEIKHFLLDGYLSDPKQVFEIVKPGEKQYLEFSVAPIDRTGTSNYKLVIINNITQTVVAQQHTQAHLHELETLNANLARVNADLDTFVYTASHDLKSPILNIEGLISSLEEELGPAKAAVAMELEHIKRSINRFKQTVEDLTEVSRVQKSFGQEAMLVDVAELLEDVKQLLEREIRETGVAIELHCSESIAVLFPKHNLTSILYNLLNNAIKYRSPDRSPHIQVKAWRDGKVFYISVKDNGLGIPKDKRDRVFQLFKRMHSHVVGSGVGLYLVKRIVEYNGGNITVESEEGVGSVFEVQLKEV</sequence>
<dbReference type="InterPro" id="IPR035965">
    <property type="entry name" value="PAS-like_dom_sf"/>
</dbReference>
<feature type="domain" description="Histidine kinase" evidence="6">
    <location>
        <begin position="296"/>
        <end position="509"/>
    </location>
</feature>
<dbReference type="Pfam" id="PF02518">
    <property type="entry name" value="HATPase_c"/>
    <property type="match status" value="1"/>
</dbReference>
<keyword evidence="4" id="KW-0808">Transferase</keyword>
<dbReference type="InterPro" id="IPR000014">
    <property type="entry name" value="PAS"/>
</dbReference>